<proteinExistence type="predicted"/>
<gene>
    <name evidence="1" type="ORF">CY34DRAFT_700645</name>
</gene>
<name>A0A0D0AH36_9AGAM</name>
<dbReference type="InParanoid" id="A0A0D0AH36"/>
<protein>
    <submittedName>
        <fullName evidence="1">Uncharacterized protein</fullName>
    </submittedName>
</protein>
<dbReference type="Proteomes" id="UP000054485">
    <property type="component" value="Unassembled WGS sequence"/>
</dbReference>
<evidence type="ECO:0000313" key="2">
    <source>
        <dbReference type="Proteomes" id="UP000054485"/>
    </source>
</evidence>
<keyword evidence="2" id="KW-1185">Reference proteome</keyword>
<reference evidence="1 2" key="1">
    <citation type="submission" date="2014-04" db="EMBL/GenBank/DDBJ databases">
        <authorList>
            <consortium name="DOE Joint Genome Institute"/>
            <person name="Kuo A."/>
            <person name="Ruytinx J."/>
            <person name="Rineau F."/>
            <person name="Colpaert J."/>
            <person name="Kohler A."/>
            <person name="Nagy L.G."/>
            <person name="Floudas D."/>
            <person name="Copeland A."/>
            <person name="Barry K.W."/>
            <person name="Cichocki N."/>
            <person name="Veneault-Fourrey C."/>
            <person name="LaButti K."/>
            <person name="Lindquist E.A."/>
            <person name="Lipzen A."/>
            <person name="Lundell T."/>
            <person name="Morin E."/>
            <person name="Murat C."/>
            <person name="Sun H."/>
            <person name="Tunlid A."/>
            <person name="Henrissat B."/>
            <person name="Grigoriev I.V."/>
            <person name="Hibbett D.S."/>
            <person name="Martin F."/>
            <person name="Nordberg H.P."/>
            <person name="Cantor M.N."/>
            <person name="Hua S.X."/>
        </authorList>
    </citation>
    <scope>NUCLEOTIDE SEQUENCE [LARGE SCALE GENOMIC DNA]</scope>
    <source>
        <strain evidence="1 2">UH-Slu-Lm8-n1</strain>
    </source>
</reference>
<dbReference type="AlphaFoldDB" id="A0A0D0AH36"/>
<reference evidence="2" key="2">
    <citation type="submission" date="2015-01" db="EMBL/GenBank/DDBJ databases">
        <title>Evolutionary Origins and Diversification of the Mycorrhizal Mutualists.</title>
        <authorList>
            <consortium name="DOE Joint Genome Institute"/>
            <consortium name="Mycorrhizal Genomics Consortium"/>
            <person name="Kohler A."/>
            <person name="Kuo A."/>
            <person name="Nagy L.G."/>
            <person name="Floudas D."/>
            <person name="Copeland A."/>
            <person name="Barry K.W."/>
            <person name="Cichocki N."/>
            <person name="Veneault-Fourrey C."/>
            <person name="LaButti K."/>
            <person name="Lindquist E.A."/>
            <person name="Lipzen A."/>
            <person name="Lundell T."/>
            <person name="Morin E."/>
            <person name="Murat C."/>
            <person name="Riley R."/>
            <person name="Ohm R."/>
            <person name="Sun H."/>
            <person name="Tunlid A."/>
            <person name="Henrissat B."/>
            <person name="Grigoriev I.V."/>
            <person name="Hibbett D.S."/>
            <person name="Martin F."/>
        </authorList>
    </citation>
    <scope>NUCLEOTIDE SEQUENCE [LARGE SCALE GENOMIC DNA]</scope>
    <source>
        <strain evidence="2">UH-Slu-Lm8-n1</strain>
    </source>
</reference>
<dbReference type="EMBL" id="KN835921">
    <property type="protein sequence ID" value="KIK33542.1"/>
    <property type="molecule type" value="Genomic_DNA"/>
</dbReference>
<dbReference type="HOGENOM" id="CLU_2361149_0_0_1"/>
<organism evidence="1 2">
    <name type="scientific">Suillus luteus UH-Slu-Lm8-n1</name>
    <dbReference type="NCBI Taxonomy" id="930992"/>
    <lineage>
        <taxon>Eukaryota</taxon>
        <taxon>Fungi</taxon>
        <taxon>Dikarya</taxon>
        <taxon>Basidiomycota</taxon>
        <taxon>Agaricomycotina</taxon>
        <taxon>Agaricomycetes</taxon>
        <taxon>Agaricomycetidae</taxon>
        <taxon>Boletales</taxon>
        <taxon>Suillineae</taxon>
        <taxon>Suillaceae</taxon>
        <taxon>Suillus</taxon>
    </lineage>
</organism>
<sequence>MLWFSSSSCGLALKAIFTKTWLLNLYVAMPLHKLDPQGHPNYLIIRNTDLTELHLPLLASPIPPHTYSRTSSEHHGQIFKCCSLLSIRAFDPFYSQ</sequence>
<evidence type="ECO:0000313" key="1">
    <source>
        <dbReference type="EMBL" id="KIK33542.1"/>
    </source>
</evidence>
<accession>A0A0D0AH36</accession>